<gene>
    <name evidence="2" type="ORF">PG999_000390</name>
</gene>
<reference evidence="2 3" key="1">
    <citation type="submission" date="2023-01" db="EMBL/GenBank/DDBJ databases">
        <title>Analysis of 21 Apiospora genomes using comparative genomics revels a genus with tremendous synthesis potential of carbohydrate active enzymes and secondary metabolites.</title>
        <authorList>
            <person name="Sorensen T."/>
        </authorList>
    </citation>
    <scope>NUCLEOTIDE SEQUENCE [LARGE SCALE GENOMIC DNA]</scope>
    <source>
        <strain evidence="2 3">CBS 117206</strain>
    </source>
</reference>
<dbReference type="SUPFAM" id="SSF52540">
    <property type="entry name" value="P-loop containing nucleoside triphosphate hydrolases"/>
    <property type="match status" value="1"/>
</dbReference>
<evidence type="ECO:0000313" key="2">
    <source>
        <dbReference type="EMBL" id="KAK8132217.1"/>
    </source>
</evidence>
<dbReference type="Pfam" id="PF17784">
    <property type="entry name" value="Sulfotransfer_4"/>
    <property type="match status" value="1"/>
</dbReference>
<dbReference type="AlphaFoldDB" id="A0AAW0RBM5"/>
<protein>
    <recommendedName>
        <fullName evidence="4">Sulfotransferase family protein</fullName>
    </recommendedName>
</protein>
<dbReference type="Gene3D" id="3.40.50.300">
    <property type="entry name" value="P-loop containing nucleotide triphosphate hydrolases"/>
    <property type="match status" value="1"/>
</dbReference>
<proteinExistence type="predicted"/>
<dbReference type="EMBL" id="JAQQWP010000001">
    <property type="protein sequence ID" value="KAK8132217.1"/>
    <property type="molecule type" value="Genomic_DNA"/>
</dbReference>
<feature type="transmembrane region" description="Helical" evidence="1">
    <location>
        <begin position="247"/>
        <end position="271"/>
    </location>
</feature>
<organism evidence="2 3">
    <name type="scientific">Apiospora kogelbergensis</name>
    <dbReference type="NCBI Taxonomy" id="1337665"/>
    <lineage>
        <taxon>Eukaryota</taxon>
        <taxon>Fungi</taxon>
        <taxon>Dikarya</taxon>
        <taxon>Ascomycota</taxon>
        <taxon>Pezizomycotina</taxon>
        <taxon>Sordariomycetes</taxon>
        <taxon>Xylariomycetidae</taxon>
        <taxon>Amphisphaeriales</taxon>
        <taxon>Apiosporaceae</taxon>
        <taxon>Apiospora</taxon>
    </lineage>
</organism>
<evidence type="ECO:0008006" key="4">
    <source>
        <dbReference type="Google" id="ProtNLM"/>
    </source>
</evidence>
<keyword evidence="1" id="KW-0812">Transmembrane</keyword>
<sequence>MSDTTPKTGPPKVINAALFKMGTRSMAEAFKILGYHTHHGLDDVWANPWAGMEKGAEATWPDFAHPPGKTPATPPARFTRAQWDEVWGQYDAVTDCASPFTEELVQAYPDAKVVVVQRNFDTWWPSVRSGVLAPIFDWTLDIMLLVTALPPVTASRAMMRGLFGTQHYREMDEQRARETYDRYFRRVRELVPEESGRRLEYKMGSGWEPLCAFLGKEVPDVPFPRVNETEEFIQGNKREYRTSARMAWAAIKPWTFVALSVGAVVVAIKYYRP</sequence>
<keyword evidence="3" id="KW-1185">Reference proteome</keyword>
<evidence type="ECO:0000256" key="1">
    <source>
        <dbReference type="SAM" id="Phobius"/>
    </source>
</evidence>
<comment type="caution">
    <text evidence="2">The sequence shown here is derived from an EMBL/GenBank/DDBJ whole genome shotgun (WGS) entry which is preliminary data.</text>
</comment>
<name>A0AAW0RBM5_9PEZI</name>
<keyword evidence="1" id="KW-0472">Membrane</keyword>
<dbReference type="InterPro" id="IPR027417">
    <property type="entry name" value="P-loop_NTPase"/>
</dbReference>
<evidence type="ECO:0000313" key="3">
    <source>
        <dbReference type="Proteomes" id="UP001392437"/>
    </source>
</evidence>
<dbReference type="Proteomes" id="UP001392437">
    <property type="component" value="Unassembled WGS sequence"/>
</dbReference>
<dbReference type="PANTHER" id="PTHR36978">
    <property type="entry name" value="P-LOOP CONTAINING NUCLEOTIDE TRIPHOSPHATE HYDROLASE"/>
    <property type="match status" value="1"/>
</dbReference>
<dbReference type="InterPro" id="IPR040632">
    <property type="entry name" value="Sulfotransfer_4"/>
</dbReference>
<dbReference type="PANTHER" id="PTHR36978:SF4">
    <property type="entry name" value="P-LOOP CONTAINING NUCLEOSIDE TRIPHOSPHATE HYDROLASE PROTEIN"/>
    <property type="match status" value="1"/>
</dbReference>
<accession>A0AAW0RBM5</accession>
<keyword evidence="1" id="KW-1133">Transmembrane helix</keyword>